<protein>
    <recommendedName>
        <fullName evidence="3">NAD glycohydrolase translocation F5/8 type C domain-containing protein</fullName>
    </recommendedName>
</protein>
<feature type="region of interest" description="Disordered" evidence="1">
    <location>
        <begin position="92"/>
        <end position="138"/>
    </location>
</feature>
<evidence type="ECO:0000256" key="2">
    <source>
        <dbReference type="SAM" id="Phobius"/>
    </source>
</evidence>
<dbReference type="Proteomes" id="UP000279994">
    <property type="component" value="Unassembled WGS sequence"/>
</dbReference>
<reference evidence="4 5" key="1">
    <citation type="submission" date="2018-11" db="EMBL/GenBank/DDBJ databases">
        <authorList>
            <person name="Li F."/>
        </authorList>
    </citation>
    <scope>NUCLEOTIDE SEQUENCE [LARGE SCALE GENOMIC DNA]</scope>
    <source>
        <strain evidence="4 5">Gsoil 818</strain>
    </source>
</reference>
<gene>
    <name evidence="4" type="ORF">EFL26_10185</name>
</gene>
<sequence>MPEEFAAAYRDAYQRALETGHVDDAGSALGVVAPEVPVEHTQVIPEPSDGVVAATSGPLDRWRASRWFLVSVVTAAAAVLVAAAYAVGTTVSHGDDHGTSGVAVPQSSRTTGPARSGSPSKVTPTHRSTAHVPNAWDGPVRPVSVDAIAADCTAPPGTDSAGNKVTYVPENATDGRAQTAWRCDGAATGQKLTLRLSGATDIAEVGLVPGYAKTDPASGTDRYAENNRITKVRWTLADGVTVVQRLDPDPSSRAMQVLRVPRTTTDTVTLQILAVAHGPRDTTAISEISLAEAAS</sequence>
<evidence type="ECO:0000256" key="1">
    <source>
        <dbReference type="SAM" id="MobiDB-lite"/>
    </source>
</evidence>
<dbReference type="Gene3D" id="2.60.120.260">
    <property type="entry name" value="Galactose-binding domain-like"/>
    <property type="match status" value="1"/>
</dbReference>
<feature type="compositionally biased region" description="Polar residues" evidence="1">
    <location>
        <begin position="105"/>
        <end position="127"/>
    </location>
</feature>
<dbReference type="AlphaFoldDB" id="A0A3N0GQV3"/>
<evidence type="ECO:0000259" key="3">
    <source>
        <dbReference type="Pfam" id="PF25302"/>
    </source>
</evidence>
<organism evidence="4 5">
    <name type="scientific">Nocardioides pocheonensis</name>
    <dbReference type="NCBI Taxonomy" id="661485"/>
    <lineage>
        <taxon>Bacteria</taxon>
        <taxon>Bacillati</taxon>
        <taxon>Actinomycetota</taxon>
        <taxon>Actinomycetes</taxon>
        <taxon>Propionibacteriales</taxon>
        <taxon>Nocardioidaceae</taxon>
        <taxon>Nocardioides</taxon>
    </lineage>
</organism>
<evidence type="ECO:0000313" key="5">
    <source>
        <dbReference type="Proteomes" id="UP000279994"/>
    </source>
</evidence>
<keyword evidence="2" id="KW-1133">Transmembrane helix</keyword>
<accession>A0A3N0GQV3</accession>
<dbReference type="InterPro" id="IPR057561">
    <property type="entry name" value="NADase_transloc"/>
</dbReference>
<evidence type="ECO:0000313" key="4">
    <source>
        <dbReference type="EMBL" id="RNM14827.1"/>
    </source>
</evidence>
<dbReference type="Pfam" id="PF25302">
    <property type="entry name" value="NADase_transloc"/>
    <property type="match status" value="1"/>
</dbReference>
<keyword evidence="5" id="KW-1185">Reference proteome</keyword>
<dbReference type="InterPro" id="IPR008979">
    <property type="entry name" value="Galactose-bd-like_sf"/>
</dbReference>
<comment type="caution">
    <text evidence="4">The sequence shown here is derived from an EMBL/GenBank/DDBJ whole genome shotgun (WGS) entry which is preliminary data.</text>
</comment>
<dbReference type="EMBL" id="RJSF01000037">
    <property type="protein sequence ID" value="RNM14827.1"/>
    <property type="molecule type" value="Genomic_DNA"/>
</dbReference>
<keyword evidence="2" id="KW-0812">Transmembrane</keyword>
<dbReference type="SUPFAM" id="SSF49785">
    <property type="entry name" value="Galactose-binding domain-like"/>
    <property type="match status" value="1"/>
</dbReference>
<dbReference type="NCBIfam" id="NF047619">
    <property type="entry name" value="NADase_discoid"/>
    <property type="match status" value="1"/>
</dbReference>
<feature type="domain" description="NAD glycohydrolase translocation F5/8 type C" evidence="3">
    <location>
        <begin position="161"/>
        <end position="290"/>
    </location>
</feature>
<keyword evidence="2" id="KW-0472">Membrane</keyword>
<name>A0A3N0GQV3_9ACTN</name>
<feature type="transmembrane region" description="Helical" evidence="2">
    <location>
        <begin position="67"/>
        <end position="87"/>
    </location>
</feature>
<proteinExistence type="predicted"/>